<dbReference type="EMBL" id="JAGTPW010000041">
    <property type="protein sequence ID" value="MBR8645561.1"/>
    <property type="molecule type" value="Genomic_DNA"/>
</dbReference>
<evidence type="ECO:0000313" key="2">
    <source>
        <dbReference type="EMBL" id="MBR8645561.1"/>
    </source>
</evidence>
<gene>
    <name evidence="2" type="ORF">KEH51_20245</name>
</gene>
<accession>A0A941FRP6</accession>
<organism evidence="2 3">
    <name type="scientific">Peribacillus frigoritolerans</name>
    <dbReference type="NCBI Taxonomy" id="450367"/>
    <lineage>
        <taxon>Bacteria</taxon>
        <taxon>Bacillati</taxon>
        <taxon>Bacillota</taxon>
        <taxon>Bacilli</taxon>
        <taxon>Bacillales</taxon>
        <taxon>Bacillaceae</taxon>
        <taxon>Peribacillus</taxon>
    </lineage>
</organism>
<name>A0A941FRP6_9BACI</name>
<feature type="domain" description="Spore germination protein N-terminal" evidence="1">
    <location>
        <begin position="3"/>
        <end position="43"/>
    </location>
</feature>
<reference evidence="2" key="1">
    <citation type="submission" date="2021-04" db="EMBL/GenBank/DDBJ databases">
        <title>Whole genome sequencing of Enterococci isolates from hospitalized patients.</title>
        <authorList>
            <person name="Ogoti B.M."/>
            <person name="Onyambu F.G."/>
        </authorList>
    </citation>
    <scope>NUCLEOTIDE SEQUENCE</scope>
    <source>
        <strain evidence="2">242</strain>
    </source>
</reference>
<dbReference type="Pfam" id="PF25198">
    <property type="entry name" value="Spore_GerAC_N"/>
    <property type="match status" value="1"/>
</dbReference>
<dbReference type="AlphaFoldDB" id="A0A941FRP6"/>
<protein>
    <recommendedName>
        <fullName evidence="1">Spore germination protein N-terminal domain-containing protein</fullName>
    </recommendedName>
</protein>
<dbReference type="Proteomes" id="UP000680045">
    <property type="component" value="Unassembled WGS sequence"/>
</dbReference>
<evidence type="ECO:0000259" key="1">
    <source>
        <dbReference type="Pfam" id="PF25198"/>
    </source>
</evidence>
<comment type="caution">
    <text evidence="2">The sequence shown here is derived from an EMBL/GenBank/DDBJ whole genome shotgun (WGS) entry which is preliminary data.</text>
</comment>
<proteinExistence type="predicted"/>
<dbReference type="InterPro" id="IPR057336">
    <property type="entry name" value="GerAC_N"/>
</dbReference>
<sequence>MKKTIQDFHYITAIGIDFKDGEYIVYTQLVDFAAVAKTEAKPTQALPYM</sequence>
<evidence type="ECO:0000313" key="3">
    <source>
        <dbReference type="Proteomes" id="UP000680045"/>
    </source>
</evidence>